<dbReference type="EMBL" id="BTSY01000001">
    <property type="protein sequence ID" value="GMT09252.1"/>
    <property type="molecule type" value="Genomic_DNA"/>
</dbReference>
<comment type="caution">
    <text evidence="3">The sequence shown here is derived from an EMBL/GenBank/DDBJ whole genome shotgun (WGS) entry which is preliminary data.</text>
</comment>
<dbReference type="AlphaFoldDB" id="A0AAV5USN0"/>
<dbReference type="Proteomes" id="UP001432322">
    <property type="component" value="Unassembled WGS sequence"/>
</dbReference>
<keyword evidence="4" id="KW-1185">Reference proteome</keyword>
<feature type="non-terminal residue" evidence="3">
    <location>
        <position position="491"/>
    </location>
</feature>
<keyword evidence="2" id="KW-0812">Transmembrane</keyword>
<keyword evidence="2" id="KW-0472">Membrane</keyword>
<gene>
    <name evidence="3" type="ORF">PFISCL1PPCAC_549</name>
</gene>
<evidence type="ECO:0000256" key="2">
    <source>
        <dbReference type="SAM" id="Phobius"/>
    </source>
</evidence>
<feature type="region of interest" description="Disordered" evidence="1">
    <location>
        <begin position="167"/>
        <end position="193"/>
    </location>
</feature>
<evidence type="ECO:0000313" key="4">
    <source>
        <dbReference type="Proteomes" id="UP001432322"/>
    </source>
</evidence>
<accession>A0AAV5USN0</accession>
<name>A0AAV5USN0_9BILA</name>
<organism evidence="3 4">
    <name type="scientific">Pristionchus fissidentatus</name>
    <dbReference type="NCBI Taxonomy" id="1538716"/>
    <lineage>
        <taxon>Eukaryota</taxon>
        <taxon>Metazoa</taxon>
        <taxon>Ecdysozoa</taxon>
        <taxon>Nematoda</taxon>
        <taxon>Chromadorea</taxon>
        <taxon>Rhabditida</taxon>
        <taxon>Rhabditina</taxon>
        <taxon>Diplogasteromorpha</taxon>
        <taxon>Diplogasteroidea</taxon>
        <taxon>Neodiplogasteridae</taxon>
        <taxon>Pristionchus</taxon>
    </lineage>
</organism>
<feature type="transmembrane region" description="Helical" evidence="2">
    <location>
        <begin position="423"/>
        <end position="449"/>
    </location>
</feature>
<proteinExistence type="predicted"/>
<evidence type="ECO:0000313" key="3">
    <source>
        <dbReference type="EMBL" id="GMT09252.1"/>
    </source>
</evidence>
<evidence type="ECO:0000256" key="1">
    <source>
        <dbReference type="SAM" id="MobiDB-lite"/>
    </source>
</evidence>
<reference evidence="3" key="1">
    <citation type="submission" date="2023-10" db="EMBL/GenBank/DDBJ databases">
        <title>Genome assembly of Pristionchus species.</title>
        <authorList>
            <person name="Yoshida K."/>
            <person name="Sommer R.J."/>
        </authorList>
    </citation>
    <scope>NUCLEOTIDE SEQUENCE</scope>
    <source>
        <strain evidence="3">RS5133</strain>
    </source>
</reference>
<protein>
    <submittedName>
        <fullName evidence="3">Uncharacterized protein</fullName>
    </submittedName>
</protein>
<sequence>MGSHRLDGGDLLDVVSDPLHRSLHSRLLRLLLPNLDDGTLHERSISSLLLLVHSLSLTLGQRLRHRFLVLQLSDGLCLSLLLHLLRIQLRLELVHRRPLVLKSRVQHAGAVLLPDDADTTALRDCHLQSLRKGREIVSDELVLGSHCGRLLHYDLIRRSVVSVDGEGGRGGGELDEQRAHVGKTTGAGREDGGDHVLDVADQIGVRLREMTGSNGNSNLVGSEVEHGVCRGFLERLSHRISVVEHVRHLVCLDELLSEVLLHRFVHALLNQENVVGRRQLALVSECVVHSDQLSHRHNFGDVCPRQSVIRLNPLLPLARLLLNIRVRPGLVRDVQIGHDHAEDGRSSGDRGMGQSDVLLEGGSVDHSRLLVRHHHTQSVVGLGEQRLLPLFVHVLDQGRDRDTGLLIDLGQCLLGRCLGRARLLLHLLLLWLFHLLLLRSSLLLLLFLGDLDQRALLHRLLLDGLSGYFLDNLGLLGDRLGSLHLSLRNHL</sequence>
<keyword evidence="2" id="KW-1133">Transmembrane helix</keyword>